<protein>
    <submittedName>
        <fullName evidence="6">WD40 repeat domain-containing protein</fullName>
    </submittedName>
</protein>
<sequence>MKLRKRRLTFLLEHSRDDSAASTSASNHCGAVNALALATSDNRQTLFTASRDATIKRWQVGDAGPKLEMTFEGHVDWVNGVAVLEKDNTLVSCSNDCTVRLWRANASPKAKVGGKRRDGLAEDDYGLVSTLYDHSDYVMGVSAAQEAKTFVSAGLRSEIKLWDLETTVRTSRLGLGRRRSSASSSDSRGGSPRGVLGDFDCDSASDASSCYACHINPFGSVLACGSTDGILRIWDTRSGERNDEGSMLPKLALKGHLGNIRCVRLNRAGTLCITGSSDKTIRIWDLGQQRCVNTFSIHKDSVWALDFDELHGQIVSGGRDGQVFCTSASGKLSTLLFEEENPVLSLAVRGKDGSNPSAGSDALKSAWSATSSSSIHYWDLTQPSSSDREGGGSGGKSGSYRERRHSSFVASTSPFSIKHSSLGKSAGRSKAEVTPLQRTPTLTIAGVPAIVKHEILSNRREILTEDTSGAICLWNVLTGAVEKRFSAAEVQEAIAEAAEGEESDGAPVGENGGEDKEGKKDNRFEKFFECINPEVTVSSWFNADKRLGKLSIHMEPKQCFSAEVYATDLGIQDVSDELKFNMGQQVACSLFRGWQERREGEDASPSSSPPAKGTPSSSPGGKPRAKGTTAKLADWPFSFANNPCIISTTSDGEWFRRRIEDLDGSETAEEIPEWVVSCVADGQLPTGLDLKFSFHLMPHPDSELPALQQGKLLAPRILPISKVLNYVANKLCDQNVEIERSKWDGQQGGEGDREKGVRADDIELLCNDKMLTPDMTLSKVRHGIWKRSDDIIIQFRERG</sequence>
<dbReference type="Pfam" id="PF00400">
    <property type="entry name" value="WD40"/>
    <property type="match status" value="5"/>
</dbReference>
<dbReference type="SMART" id="SM00320">
    <property type="entry name" value="WD40"/>
    <property type="match status" value="7"/>
</dbReference>
<dbReference type="PRINTS" id="PR00320">
    <property type="entry name" value="GPROTEINBRPT"/>
</dbReference>
<dbReference type="InterPro" id="IPR001680">
    <property type="entry name" value="WD40_rpt"/>
</dbReference>
<dbReference type="EMBL" id="CP151507">
    <property type="protein sequence ID" value="WZN63226.1"/>
    <property type="molecule type" value="Genomic_DNA"/>
</dbReference>
<dbReference type="GO" id="GO:0000724">
    <property type="term" value="P:double-strand break repair via homologous recombination"/>
    <property type="evidence" value="ECO:0007669"/>
    <property type="project" value="TreeGrafter"/>
</dbReference>
<dbReference type="InterPro" id="IPR015943">
    <property type="entry name" value="WD40/YVTN_repeat-like_dom_sf"/>
</dbReference>
<comment type="similarity">
    <text evidence="1">Belongs to the WD repeat WDR48 family.</text>
</comment>
<dbReference type="SUPFAM" id="SSF50978">
    <property type="entry name" value="WD40 repeat-like"/>
    <property type="match status" value="1"/>
</dbReference>
<dbReference type="PANTHER" id="PTHR19862">
    <property type="entry name" value="WD REPEAT-CONTAINING PROTEIN 48"/>
    <property type="match status" value="1"/>
</dbReference>
<dbReference type="Pfam" id="PF11816">
    <property type="entry name" value="DUF3337"/>
    <property type="match status" value="1"/>
</dbReference>
<accession>A0AAX4PBR5</accession>
<keyword evidence="7" id="KW-1185">Reference proteome</keyword>
<keyword evidence="3" id="KW-0677">Repeat</keyword>
<feature type="region of interest" description="Disordered" evidence="5">
    <location>
        <begin position="597"/>
        <end position="628"/>
    </location>
</feature>
<dbReference type="InterPro" id="IPR020472">
    <property type="entry name" value="WD40_PAC1"/>
</dbReference>
<dbReference type="Proteomes" id="UP001472866">
    <property type="component" value="Chromosome 07"/>
</dbReference>
<organism evidence="6 7">
    <name type="scientific">Chloropicon roscoffensis</name>
    <dbReference type="NCBI Taxonomy" id="1461544"/>
    <lineage>
        <taxon>Eukaryota</taxon>
        <taxon>Viridiplantae</taxon>
        <taxon>Chlorophyta</taxon>
        <taxon>Chloropicophyceae</taxon>
        <taxon>Chloropicales</taxon>
        <taxon>Chloropicaceae</taxon>
        <taxon>Chloropicon</taxon>
    </lineage>
</organism>
<name>A0AAX4PBR5_9CHLO</name>
<feature type="region of interest" description="Disordered" evidence="5">
    <location>
        <begin position="379"/>
        <end position="408"/>
    </location>
</feature>
<evidence type="ECO:0000313" key="7">
    <source>
        <dbReference type="Proteomes" id="UP001472866"/>
    </source>
</evidence>
<dbReference type="GO" id="GO:0043130">
    <property type="term" value="F:ubiquitin binding"/>
    <property type="evidence" value="ECO:0007669"/>
    <property type="project" value="TreeGrafter"/>
</dbReference>
<dbReference type="CDD" id="cd00200">
    <property type="entry name" value="WD40"/>
    <property type="match status" value="1"/>
</dbReference>
<keyword evidence="2 4" id="KW-0853">WD repeat</keyword>
<dbReference type="PROSITE" id="PS50082">
    <property type="entry name" value="WD_REPEATS_2"/>
    <property type="match status" value="4"/>
</dbReference>
<dbReference type="PROSITE" id="PS00678">
    <property type="entry name" value="WD_REPEATS_1"/>
    <property type="match status" value="1"/>
</dbReference>
<evidence type="ECO:0000256" key="3">
    <source>
        <dbReference type="ARBA" id="ARBA00022737"/>
    </source>
</evidence>
<dbReference type="InterPro" id="IPR019775">
    <property type="entry name" value="WD40_repeat_CS"/>
</dbReference>
<evidence type="ECO:0000256" key="4">
    <source>
        <dbReference type="PROSITE-ProRule" id="PRU00221"/>
    </source>
</evidence>
<evidence type="ECO:0000313" key="6">
    <source>
        <dbReference type="EMBL" id="WZN63226.1"/>
    </source>
</evidence>
<dbReference type="Gene3D" id="2.130.10.10">
    <property type="entry name" value="YVTN repeat-like/Quinoprotein amine dehydrogenase"/>
    <property type="match status" value="2"/>
</dbReference>
<feature type="repeat" description="WD" evidence="4">
    <location>
        <begin position="253"/>
        <end position="294"/>
    </location>
</feature>
<reference evidence="6 7" key="1">
    <citation type="submission" date="2024-03" db="EMBL/GenBank/DDBJ databases">
        <title>Complete genome sequence of the green alga Chloropicon roscoffensis RCC1871.</title>
        <authorList>
            <person name="Lemieux C."/>
            <person name="Pombert J.-F."/>
            <person name="Otis C."/>
            <person name="Turmel M."/>
        </authorList>
    </citation>
    <scope>NUCLEOTIDE SEQUENCE [LARGE SCALE GENOMIC DNA]</scope>
    <source>
        <strain evidence="6 7">RCC1871</strain>
    </source>
</reference>
<feature type="repeat" description="WD" evidence="4">
    <location>
        <begin position="216"/>
        <end position="244"/>
    </location>
</feature>
<proteinExistence type="inferred from homology"/>
<dbReference type="InterPro" id="IPR036322">
    <property type="entry name" value="WD40_repeat_dom_sf"/>
</dbReference>
<dbReference type="InterPro" id="IPR051246">
    <property type="entry name" value="WDR48"/>
</dbReference>
<dbReference type="PANTHER" id="PTHR19862:SF14">
    <property type="entry name" value="WD REPEAT-CONTAINING PROTEIN 48"/>
    <property type="match status" value="1"/>
</dbReference>
<feature type="repeat" description="WD" evidence="4">
    <location>
        <begin position="131"/>
        <end position="172"/>
    </location>
</feature>
<feature type="region of interest" description="Disordered" evidence="5">
    <location>
        <begin position="497"/>
        <end position="519"/>
    </location>
</feature>
<evidence type="ECO:0000256" key="1">
    <source>
        <dbReference type="ARBA" id="ARBA00006917"/>
    </source>
</evidence>
<dbReference type="PROSITE" id="PS50294">
    <property type="entry name" value="WD_REPEATS_REGION"/>
    <property type="match status" value="3"/>
</dbReference>
<gene>
    <name evidence="6" type="ORF">HKI87_07g47740</name>
</gene>
<dbReference type="InterPro" id="IPR021772">
    <property type="entry name" value="WDR48/Bun107"/>
</dbReference>
<dbReference type="AlphaFoldDB" id="A0AAX4PBR5"/>
<evidence type="ECO:0000256" key="5">
    <source>
        <dbReference type="SAM" id="MobiDB-lite"/>
    </source>
</evidence>
<evidence type="ECO:0000256" key="2">
    <source>
        <dbReference type="ARBA" id="ARBA00022574"/>
    </source>
</evidence>
<feature type="repeat" description="WD" evidence="4">
    <location>
        <begin position="71"/>
        <end position="112"/>
    </location>
</feature>